<comment type="caution">
    <text evidence="3">The sequence shown here is derived from an EMBL/GenBank/DDBJ whole genome shotgun (WGS) entry which is preliminary data.</text>
</comment>
<feature type="compositionally biased region" description="Low complexity" evidence="1">
    <location>
        <begin position="59"/>
        <end position="69"/>
    </location>
</feature>
<sequence length="155" mass="16327">MSSGGGATLVSGHRPRTLHEAVNLAVPHVGEYGEGYGVGLDTAMGRWDEREATHGRGPSRASAVASASSNQEQSGLVSNFGNVVSGYGPMWGETSKPPRYDTSGRPVLSGKASATEWWRAIPPGFELVPAGTRATKTGDSKFQTTIGGERGKRRR</sequence>
<evidence type="ECO:0000313" key="5">
    <source>
        <dbReference type="Proteomes" id="UP000434957"/>
    </source>
</evidence>
<name>A0A6A4EUD8_9STRA</name>
<accession>A0A6A4EUD8</accession>
<dbReference type="EMBL" id="QXFV01002156">
    <property type="protein sequence ID" value="KAE8991973.1"/>
    <property type="molecule type" value="Genomic_DNA"/>
</dbReference>
<reference evidence="3 5" key="1">
    <citation type="submission" date="2018-08" db="EMBL/GenBank/DDBJ databases">
        <title>Genomic investigation of the strawberry pathogen Phytophthora fragariae indicates pathogenicity is determined by transcriptional variation in three key races.</title>
        <authorList>
            <person name="Adams T.M."/>
            <person name="Armitage A.D."/>
            <person name="Sobczyk M.K."/>
            <person name="Bates H.J."/>
            <person name="Dunwell J.M."/>
            <person name="Nellist C.F."/>
            <person name="Harrison R.J."/>
        </authorList>
    </citation>
    <scope>NUCLEOTIDE SEQUENCE [LARGE SCALE GENOMIC DNA]</scope>
    <source>
        <strain evidence="2 4">SCRP249</strain>
        <strain evidence="3 5">SCRP333</strain>
    </source>
</reference>
<proteinExistence type="predicted"/>
<feature type="compositionally biased region" description="Polar residues" evidence="1">
    <location>
        <begin position="70"/>
        <end position="79"/>
    </location>
</feature>
<organism evidence="3 5">
    <name type="scientific">Phytophthora rubi</name>
    <dbReference type="NCBI Taxonomy" id="129364"/>
    <lineage>
        <taxon>Eukaryota</taxon>
        <taxon>Sar</taxon>
        <taxon>Stramenopiles</taxon>
        <taxon>Oomycota</taxon>
        <taxon>Peronosporomycetes</taxon>
        <taxon>Peronosporales</taxon>
        <taxon>Peronosporaceae</taxon>
        <taxon>Phytophthora</taxon>
    </lineage>
</organism>
<evidence type="ECO:0000256" key="1">
    <source>
        <dbReference type="SAM" id="MobiDB-lite"/>
    </source>
</evidence>
<feature type="region of interest" description="Disordered" evidence="1">
    <location>
        <begin position="49"/>
        <end position="79"/>
    </location>
</feature>
<dbReference type="Proteomes" id="UP000429607">
    <property type="component" value="Unassembled WGS sequence"/>
</dbReference>
<gene>
    <name evidence="2" type="ORF">PR001_g21072</name>
    <name evidence="3" type="ORF">PR003_g14575</name>
</gene>
<evidence type="ECO:0000313" key="4">
    <source>
        <dbReference type="Proteomes" id="UP000429607"/>
    </source>
</evidence>
<protein>
    <submittedName>
        <fullName evidence="3">Uncharacterized protein</fullName>
    </submittedName>
</protein>
<keyword evidence="5" id="KW-1185">Reference proteome</keyword>
<dbReference type="AlphaFoldDB" id="A0A6A4EUD8"/>
<feature type="compositionally biased region" description="Polar residues" evidence="1">
    <location>
        <begin position="134"/>
        <end position="146"/>
    </location>
</feature>
<dbReference type="EMBL" id="QXFT01000971">
    <property type="protein sequence ID" value="KAE9332318.1"/>
    <property type="molecule type" value="Genomic_DNA"/>
</dbReference>
<evidence type="ECO:0000313" key="3">
    <source>
        <dbReference type="EMBL" id="KAE9332318.1"/>
    </source>
</evidence>
<evidence type="ECO:0000313" key="2">
    <source>
        <dbReference type="EMBL" id="KAE8991973.1"/>
    </source>
</evidence>
<dbReference type="Proteomes" id="UP000434957">
    <property type="component" value="Unassembled WGS sequence"/>
</dbReference>
<feature type="region of interest" description="Disordered" evidence="1">
    <location>
        <begin position="129"/>
        <end position="155"/>
    </location>
</feature>